<protein>
    <recommendedName>
        <fullName evidence="4">LigA protein</fullName>
    </recommendedName>
</protein>
<feature type="transmembrane region" description="Helical" evidence="1">
    <location>
        <begin position="263"/>
        <end position="285"/>
    </location>
</feature>
<comment type="caution">
    <text evidence="2">The sequence shown here is derived from an EMBL/GenBank/DDBJ whole genome shotgun (WGS) entry which is preliminary data.</text>
</comment>
<organism evidence="2 3">
    <name type="scientific">Actinocatenispora comari</name>
    <dbReference type="NCBI Taxonomy" id="2807577"/>
    <lineage>
        <taxon>Bacteria</taxon>
        <taxon>Bacillati</taxon>
        <taxon>Actinomycetota</taxon>
        <taxon>Actinomycetes</taxon>
        <taxon>Micromonosporales</taxon>
        <taxon>Micromonosporaceae</taxon>
        <taxon>Actinocatenispora</taxon>
    </lineage>
</organism>
<sequence>MRDVTMARRALTAVTIAATLPYLTLKVLWLTGHGTGATSAAGAAELLDTRHLVGDGVTALLEVAAVALALALTCAWGRRVPAVLVLVPMWVGTGLLTPIAVGMPLGLVVQAVAGGSPVPTDNGLNNWVYGCVYGGFLAQAAGLFALFPEYVRRRWPRLLRRDAGGPPDRRVVSAAGMVAAGYAGALVLWAVTGSRFAGPAGFDTIAQRTYLVGVALVVLAGVLAVAALHRPTRTRYVVAWTGTAVTVLAGPTGIALSNGGSPGTGYVTVSLVGMLAGVVLTTVAARVVRRSGRRSAAAPITAPAGR</sequence>
<feature type="transmembrane region" description="Helical" evidence="1">
    <location>
        <begin position="171"/>
        <end position="190"/>
    </location>
</feature>
<feature type="transmembrane region" description="Helical" evidence="1">
    <location>
        <begin position="236"/>
        <end position="257"/>
    </location>
</feature>
<dbReference type="AlphaFoldDB" id="A0A8J4AB07"/>
<keyword evidence="1" id="KW-0812">Transmembrane</keyword>
<keyword evidence="1" id="KW-1133">Transmembrane helix</keyword>
<feature type="transmembrane region" description="Helical" evidence="1">
    <location>
        <begin position="59"/>
        <end position="76"/>
    </location>
</feature>
<feature type="transmembrane region" description="Helical" evidence="1">
    <location>
        <begin position="210"/>
        <end position="229"/>
    </location>
</feature>
<evidence type="ECO:0000256" key="1">
    <source>
        <dbReference type="SAM" id="Phobius"/>
    </source>
</evidence>
<proteinExistence type="predicted"/>
<reference evidence="3" key="1">
    <citation type="journal article" date="2021" name="Int. J. Syst. Evol. Microbiol.">
        <title>Actinocatenispora comari sp. nov., an endophytic actinomycete isolated from aerial parts of Comarum salesowianum.</title>
        <authorList>
            <person name="Oyunbileg N."/>
            <person name="Iizaka Y."/>
            <person name="Hamada M."/>
            <person name="Davaapurev B.O."/>
            <person name="Fukumoto A."/>
            <person name="Tsetseg B."/>
            <person name="Kato F."/>
            <person name="Tamura T."/>
            <person name="Batkhuu J."/>
            <person name="Anzai Y."/>
        </authorList>
    </citation>
    <scope>NUCLEOTIDE SEQUENCE [LARGE SCALE GENOMIC DNA]</scope>
    <source>
        <strain evidence="3">NUM-2625</strain>
    </source>
</reference>
<keyword evidence="3" id="KW-1185">Reference proteome</keyword>
<name>A0A8J4AB07_9ACTN</name>
<dbReference type="EMBL" id="BOPO01000023">
    <property type="protein sequence ID" value="GIL26367.1"/>
    <property type="molecule type" value="Genomic_DNA"/>
</dbReference>
<evidence type="ECO:0000313" key="2">
    <source>
        <dbReference type="EMBL" id="GIL26367.1"/>
    </source>
</evidence>
<evidence type="ECO:0000313" key="3">
    <source>
        <dbReference type="Proteomes" id="UP000614996"/>
    </source>
</evidence>
<keyword evidence="1" id="KW-0472">Membrane</keyword>
<feature type="transmembrane region" description="Helical" evidence="1">
    <location>
        <begin position="127"/>
        <end position="151"/>
    </location>
</feature>
<evidence type="ECO:0008006" key="4">
    <source>
        <dbReference type="Google" id="ProtNLM"/>
    </source>
</evidence>
<dbReference type="Proteomes" id="UP000614996">
    <property type="component" value="Unassembled WGS sequence"/>
</dbReference>
<accession>A0A8J4AB07</accession>
<gene>
    <name evidence="2" type="ORF">NUM_16210</name>
</gene>
<dbReference type="RefSeq" id="WP_207124168.1">
    <property type="nucleotide sequence ID" value="NZ_BOPO01000023.1"/>
</dbReference>
<feature type="transmembrane region" description="Helical" evidence="1">
    <location>
        <begin position="83"/>
        <end position="107"/>
    </location>
</feature>